<evidence type="ECO:0000313" key="7">
    <source>
        <dbReference type="EMBL" id="KAH8692840.1"/>
    </source>
</evidence>
<dbReference type="RefSeq" id="XP_046068713.1">
    <property type="nucleotide sequence ID" value="XM_046211720.1"/>
</dbReference>
<reference evidence="7" key="1">
    <citation type="submission" date="2021-12" db="EMBL/GenBank/DDBJ databases">
        <title>Convergent genome expansion in fungi linked to evolution of root-endophyte symbiosis.</title>
        <authorList>
            <consortium name="DOE Joint Genome Institute"/>
            <person name="Ke Y.-H."/>
            <person name="Bonito G."/>
            <person name="Liao H.-L."/>
            <person name="Looney B."/>
            <person name="Rojas-Flechas A."/>
            <person name="Nash J."/>
            <person name="Hameed K."/>
            <person name="Schadt C."/>
            <person name="Martin F."/>
            <person name="Crous P.W."/>
            <person name="Miettinen O."/>
            <person name="Magnuson J.K."/>
            <person name="Labbe J."/>
            <person name="Jacobson D."/>
            <person name="Doktycz M.J."/>
            <person name="Veneault-Fourrey C."/>
            <person name="Kuo A."/>
            <person name="Mondo S."/>
            <person name="Calhoun S."/>
            <person name="Riley R."/>
            <person name="Ohm R."/>
            <person name="LaButti K."/>
            <person name="Andreopoulos B."/>
            <person name="Pangilinan J."/>
            <person name="Nolan M."/>
            <person name="Tritt A."/>
            <person name="Clum A."/>
            <person name="Lipzen A."/>
            <person name="Daum C."/>
            <person name="Barry K."/>
            <person name="Grigoriev I.V."/>
            <person name="Vilgalys R."/>
        </authorList>
    </citation>
    <scope>NUCLEOTIDE SEQUENCE</scope>
    <source>
        <strain evidence="7">PMI_201</strain>
    </source>
</reference>
<dbReference type="GO" id="GO:0009986">
    <property type="term" value="C:cell surface"/>
    <property type="evidence" value="ECO:0007669"/>
    <property type="project" value="TreeGrafter"/>
</dbReference>
<evidence type="ECO:0000256" key="4">
    <source>
        <dbReference type="ARBA" id="ARBA00023316"/>
    </source>
</evidence>
<dbReference type="SUPFAM" id="SSF51445">
    <property type="entry name" value="(Trans)glycosidases"/>
    <property type="match status" value="1"/>
</dbReference>
<dbReference type="PANTHER" id="PTHR31297:SF43">
    <property type="entry name" value="GLUCAN 1,3-BETA-GLUCOSIDASE 3"/>
    <property type="match status" value="1"/>
</dbReference>
<dbReference type="GeneID" id="70242007"/>
<organism evidence="7 8">
    <name type="scientific">Talaromyces proteolyticus</name>
    <dbReference type="NCBI Taxonomy" id="1131652"/>
    <lineage>
        <taxon>Eukaryota</taxon>
        <taxon>Fungi</taxon>
        <taxon>Dikarya</taxon>
        <taxon>Ascomycota</taxon>
        <taxon>Pezizomycotina</taxon>
        <taxon>Eurotiomycetes</taxon>
        <taxon>Eurotiomycetidae</taxon>
        <taxon>Eurotiales</taxon>
        <taxon>Trichocomaceae</taxon>
        <taxon>Talaromyces</taxon>
        <taxon>Talaromyces sect. Bacilispori</taxon>
    </lineage>
</organism>
<dbReference type="EMBL" id="JAJTJA010000010">
    <property type="protein sequence ID" value="KAH8692840.1"/>
    <property type="molecule type" value="Genomic_DNA"/>
</dbReference>
<evidence type="ECO:0000256" key="2">
    <source>
        <dbReference type="ARBA" id="ARBA00022801"/>
    </source>
</evidence>
<dbReference type="Pfam" id="PF00150">
    <property type="entry name" value="Cellulase"/>
    <property type="match status" value="1"/>
</dbReference>
<dbReference type="GO" id="GO:0005576">
    <property type="term" value="C:extracellular region"/>
    <property type="evidence" value="ECO:0007669"/>
    <property type="project" value="TreeGrafter"/>
</dbReference>
<keyword evidence="4" id="KW-0961">Cell wall biogenesis/degradation</keyword>
<dbReference type="GO" id="GO:0046557">
    <property type="term" value="F:glucan endo-1,6-beta-glucosidase activity"/>
    <property type="evidence" value="ECO:0007669"/>
    <property type="project" value="TreeGrafter"/>
</dbReference>
<dbReference type="InterPro" id="IPR050386">
    <property type="entry name" value="Glycosyl_hydrolase_5"/>
</dbReference>
<feature type="domain" description="Glycoside hydrolase family 5" evidence="6">
    <location>
        <begin position="72"/>
        <end position="296"/>
    </location>
</feature>
<dbReference type="InterPro" id="IPR001547">
    <property type="entry name" value="Glyco_hydro_5"/>
</dbReference>
<dbReference type="PANTHER" id="PTHR31297">
    <property type="entry name" value="GLUCAN ENDO-1,6-BETA-GLUCOSIDASE B"/>
    <property type="match status" value="1"/>
</dbReference>
<keyword evidence="3 5" id="KW-0326">Glycosidase</keyword>
<dbReference type="Proteomes" id="UP001201262">
    <property type="component" value="Unassembled WGS sequence"/>
</dbReference>
<protein>
    <submittedName>
        <fullName evidence="7">Glucan 1,3-beta-glucosidase</fullName>
    </submittedName>
</protein>
<keyword evidence="8" id="KW-1185">Reference proteome</keyword>
<accession>A0AAD4KJD4</accession>
<comment type="similarity">
    <text evidence="1 5">Belongs to the glycosyl hydrolase 5 (cellulase A) family.</text>
</comment>
<proteinExistence type="inferred from homology"/>
<evidence type="ECO:0000256" key="3">
    <source>
        <dbReference type="ARBA" id="ARBA00023295"/>
    </source>
</evidence>
<keyword evidence="2 5" id="KW-0378">Hydrolase</keyword>
<gene>
    <name evidence="7" type="ORF">BGW36DRAFT_301742</name>
</gene>
<evidence type="ECO:0000313" key="8">
    <source>
        <dbReference type="Proteomes" id="UP001201262"/>
    </source>
</evidence>
<sequence length="517" mass="57797">MDPKTKDPPPPTVEDIFRYRYQHGTNLGSIYVLEKWLHRSMFEKDAPGSSELAAVKQSLRHNGLEATRLKWEKHWKSALKDSDFHWLNNVARCNSIRLPIGYYTLGPQFCAGTPFEGEPAQVYLNAWDSVKALIDACYQEGIGVLIDLHALPGGANKDSHSGTDSGNAELWKVGHYLSVATDCVTHILCEVTAHKMSNVIGIELCNEPSWDAGPSLWKWYDDVLALASGIDSSLPIYIGDCWNLPVALDYASKKNAFDATTATLLNPVIVDTHKYYTFTANDHSQSPQQIITRAKESLAVASGKQGNVFGRKTAVSVYVGEYSCTLDIKTWNRVNASERPTLTQEFGQAQSDRYQNKACGSAFWTLKMDWMDGGDWGFKKQVNTGAIPPPRGLTLSKDDVGSKIRRAEIQRPTLLDATLSQHVAYWKKTVPNKTFEHWRYESGWNLGFKDAGVFFCARINGLVPDGQQSAGGDKIGALEMWIRKRLFDAGQLTSPFGWQWEQGYRKGVKHFYEAVAI</sequence>
<evidence type="ECO:0000256" key="5">
    <source>
        <dbReference type="RuleBase" id="RU361153"/>
    </source>
</evidence>
<dbReference type="PROSITE" id="PS00659">
    <property type="entry name" value="GLYCOSYL_HYDROL_F5"/>
    <property type="match status" value="1"/>
</dbReference>
<comment type="caution">
    <text evidence="7">The sequence shown here is derived from an EMBL/GenBank/DDBJ whole genome shotgun (WGS) entry which is preliminary data.</text>
</comment>
<evidence type="ECO:0000256" key="1">
    <source>
        <dbReference type="ARBA" id="ARBA00005641"/>
    </source>
</evidence>
<name>A0AAD4KJD4_9EURO</name>
<evidence type="ECO:0000259" key="6">
    <source>
        <dbReference type="Pfam" id="PF00150"/>
    </source>
</evidence>
<dbReference type="GO" id="GO:0071555">
    <property type="term" value="P:cell wall organization"/>
    <property type="evidence" value="ECO:0007669"/>
    <property type="project" value="UniProtKB-KW"/>
</dbReference>
<dbReference type="GO" id="GO:0009251">
    <property type="term" value="P:glucan catabolic process"/>
    <property type="evidence" value="ECO:0007669"/>
    <property type="project" value="TreeGrafter"/>
</dbReference>
<dbReference type="InterPro" id="IPR017853">
    <property type="entry name" value="GH"/>
</dbReference>
<dbReference type="AlphaFoldDB" id="A0AAD4KJD4"/>
<dbReference type="InterPro" id="IPR018087">
    <property type="entry name" value="Glyco_hydro_5_CS"/>
</dbReference>
<dbReference type="Gene3D" id="3.20.20.80">
    <property type="entry name" value="Glycosidases"/>
    <property type="match status" value="1"/>
</dbReference>